<evidence type="ECO:0000313" key="2">
    <source>
        <dbReference type="EMBL" id="MCM6762663.1"/>
    </source>
</evidence>
<protein>
    <submittedName>
        <fullName evidence="2">Uncharacterized protein</fullName>
    </submittedName>
</protein>
<evidence type="ECO:0000313" key="3">
    <source>
        <dbReference type="Proteomes" id="UP001155240"/>
    </source>
</evidence>
<evidence type="ECO:0000256" key="1">
    <source>
        <dbReference type="SAM" id="SignalP"/>
    </source>
</evidence>
<organism evidence="2 3">
    <name type="scientific">Rathayibacter rubneri</name>
    <dbReference type="NCBI Taxonomy" id="2950106"/>
    <lineage>
        <taxon>Bacteria</taxon>
        <taxon>Bacillati</taxon>
        <taxon>Actinomycetota</taxon>
        <taxon>Actinomycetes</taxon>
        <taxon>Micrococcales</taxon>
        <taxon>Microbacteriaceae</taxon>
        <taxon>Rathayibacter</taxon>
    </lineage>
</organism>
<gene>
    <name evidence="2" type="ORF">NB037_09575</name>
</gene>
<keyword evidence="3" id="KW-1185">Reference proteome</keyword>
<feature type="signal peptide" evidence="1">
    <location>
        <begin position="1"/>
        <end position="33"/>
    </location>
</feature>
<dbReference type="AlphaFoldDB" id="A0A9X2DZL6"/>
<dbReference type="Proteomes" id="UP001155240">
    <property type="component" value="Unassembled WGS sequence"/>
</dbReference>
<proteinExistence type="predicted"/>
<dbReference type="InterPro" id="IPR006311">
    <property type="entry name" value="TAT_signal"/>
</dbReference>
<accession>A0A9X2DZL6</accession>
<dbReference type="RefSeq" id="WP_251945428.1">
    <property type="nucleotide sequence ID" value="NZ_JAMRYM010000034.1"/>
</dbReference>
<dbReference type="PROSITE" id="PS51318">
    <property type="entry name" value="TAT"/>
    <property type="match status" value="1"/>
</dbReference>
<feature type="chain" id="PRO_5040867974" evidence="1">
    <location>
        <begin position="34"/>
        <end position="208"/>
    </location>
</feature>
<reference evidence="2" key="1">
    <citation type="submission" date="2022-06" db="EMBL/GenBank/DDBJ databases">
        <title>Whole genome shotgun sequencing (WGS) of Rathayibacter sp. ZW T2_19, isolated from stored onions (Allium cepa).</title>
        <authorList>
            <person name="Stoll D.A."/>
            <person name="Huch M."/>
        </authorList>
    </citation>
    <scope>NUCLEOTIDE SEQUENCE</scope>
    <source>
        <strain evidence="2">ZW T2_19</strain>
    </source>
</reference>
<comment type="caution">
    <text evidence="2">The sequence shown here is derived from an EMBL/GenBank/DDBJ whole genome shotgun (WGS) entry which is preliminary data.</text>
</comment>
<sequence length="208" mass="20854">MPENSISRRSLTKSAAWSVPVVAVAVAAPMAAASVNTASLAWTASTTSLLTLNIIDTQTTVTAGALVTVPTQFTLTNGAGAIAGETGVVTIVVSRPAGINITVGTARGFGVRQYNGALTPTGSRSVVYQRALGQNVGIPTTSYTSQQTFTVASNGTLNIPVQFGLAGTNSGLGVNALASFPVSLSIAFPDRTLSASTTISVPVGAGVL</sequence>
<dbReference type="EMBL" id="JAMRYM010000034">
    <property type="protein sequence ID" value="MCM6762663.1"/>
    <property type="molecule type" value="Genomic_DNA"/>
</dbReference>
<keyword evidence="1" id="KW-0732">Signal</keyword>
<name>A0A9X2DZL6_9MICO</name>